<dbReference type="KEGG" id="mgj:MGM1_0790"/>
<dbReference type="GO" id="GO:0022625">
    <property type="term" value="C:cytosolic large ribosomal subunit"/>
    <property type="evidence" value="ECO:0007669"/>
    <property type="project" value="TreeGrafter"/>
</dbReference>
<dbReference type="Gene3D" id="1.10.287.310">
    <property type="match status" value="1"/>
</dbReference>
<dbReference type="InterPro" id="IPR001854">
    <property type="entry name" value="Ribosomal_uL29"/>
</dbReference>
<proteinExistence type="inferred from homology"/>
<evidence type="ECO:0000313" key="8">
    <source>
        <dbReference type="Proteomes" id="UP000030066"/>
    </source>
</evidence>
<dbReference type="STRING" id="1318617.MGM1_0790"/>
<dbReference type="EMBL" id="CP007711">
    <property type="protein sequence ID" value="AIV03466.1"/>
    <property type="molecule type" value="Genomic_DNA"/>
</dbReference>
<keyword evidence="2 5" id="KW-0689">Ribosomal protein</keyword>
<evidence type="ECO:0000256" key="2">
    <source>
        <dbReference type="ARBA" id="ARBA00022980"/>
    </source>
</evidence>
<gene>
    <name evidence="5 7" type="primary">rpmC</name>
    <name evidence="7" type="ORF">MGM1_0790</name>
</gene>
<dbReference type="Proteomes" id="UP000030066">
    <property type="component" value="Chromosome"/>
</dbReference>
<protein>
    <recommendedName>
        <fullName evidence="4 5">Large ribosomal subunit protein uL29</fullName>
    </recommendedName>
</protein>
<dbReference type="SUPFAM" id="SSF46561">
    <property type="entry name" value="Ribosomal protein L29 (L29p)"/>
    <property type="match status" value="1"/>
</dbReference>
<keyword evidence="3 5" id="KW-0687">Ribonucleoprotein</keyword>
<dbReference type="Pfam" id="PF00831">
    <property type="entry name" value="Ribosomal_L29"/>
    <property type="match status" value="1"/>
</dbReference>
<reference evidence="7 8" key="1">
    <citation type="journal article" date="2014" name="PLoS ONE">
        <title>An emerging Mycoplasma associated with trichomoniasis, vaginal infection and disease.</title>
        <authorList>
            <consortium name="Vaginal Microbiome Consortium"/>
            <person name="Fettweis J.M."/>
            <person name="Serrano M.G."/>
            <person name="Huang B."/>
            <person name="Brooks J.P."/>
            <person name="Glascock A.L."/>
            <person name="Sheth N.U."/>
            <person name="Strauss J.F.III."/>
            <person name="Jefferson K.K."/>
            <person name="Buck G.A."/>
        </authorList>
    </citation>
    <scope>NUCLEOTIDE SEQUENCE [LARGE SCALE GENOMIC DNA]</scope>
    <source>
        <strain evidence="7 8">VCU_M1</strain>
    </source>
</reference>
<dbReference type="GO" id="GO:0006412">
    <property type="term" value="P:translation"/>
    <property type="evidence" value="ECO:0007669"/>
    <property type="project" value="UniProtKB-UniRule"/>
</dbReference>
<sequence length="127" mass="14567">MNKQMQELNKKTNEELAALIMRLRSQLLESRFKQIAGEIEKTHTMKQMRQMIARCMYILRTRNLKISLGVHGIYLINIADNKSINVTEAVDKIINKESETKDSKVKKTETKTAAEKATEPTTKGESK</sequence>
<evidence type="ECO:0000256" key="3">
    <source>
        <dbReference type="ARBA" id="ARBA00023274"/>
    </source>
</evidence>
<evidence type="ECO:0000256" key="4">
    <source>
        <dbReference type="ARBA" id="ARBA00035204"/>
    </source>
</evidence>
<dbReference type="eggNOG" id="COG0255">
    <property type="taxonomic scope" value="Bacteria"/>
</dbReference>
<dbReference type="GO" id="GO:0003735">
    <property type="term" value="F:structural constituent of ribosome"/>
    <property type="evidence" value="ECO:0007669"/>
    <property type="project" value="InterPro"/>
</dbReference>
<organism evidence="7 8">
    <name type="scientific">Candidatus Malacoplasma girerdii</name>
    <dbReference type="NCBI Taxonomy" id="1318617"/>
    <lineage>
        <taxon>Bacteria</taxon>
        <taxon>Bacillati</taxon>
        <taxon>Mycoplasmatota</taxon>
        <taxon>Mycoplasmoidales</taxon>
        <taxon>Mycoplasmoidaceae</taxon>
        <taxon>Malacoplasma</taxon>
    </lineage>
</organism>
<accession>A0A097SSB3</accession>
<evidence type="ECO:0000256" key="6">
    <source>
        <dbReference type="SAM" id="MobiDB-lite"/>
    </source>
</evidence>
<keyword evidence="8" id="KW-1185">Reference proteome</keyword>
<dbReference type="PANTHER" id="PTHR10916">
    <property type="entry name" value="60S RIBOSOMAL PROTEIN L35/50S RIBOSOMAL PROTEIN L29"/>
    <property type="match status" value="1"/>
</dbReference>
<evidence type="ECO:0000256" key="1">
    <source>
        <dbReference type="ARBA" id="ARBA00009254"/>
    </source>
</evidence>
<dbReference type="PANTHER" id="PTHR10916:SF0">
    <property type="entry name" value="LARGE RIBOSOMAL SUBUNIT PROTEIN UL29C"/>
    <property type="match status" value="1"/>
</dbReference>
<feature type="region of interest" description="Disordered" evidence="6">
    <location>
        <begin position="97"/>
        <end position="127"/>
    </location>
</feature>
<dbReference type="AlphaFoldDB" id="A0A097SSB3"/>
<dbReference type="HAMAP" id="MF_00374">
    <property type="entry name" value="Ribosomal_uL29"/>
    <property type="match status" value="1"/>
</dbReference>
<dbReference type="InterPro" id="IPR050063">
    <property type="entry name" value="Ribosomal_protein_uL29"/>
</dbReference>
<evidence type="ECO:0000256" key="5">
    <source>
        <dbReference type="HAMAP-Rule" id="MF_00374"/>
    </source>
</evidence>
<dbReference type="HOGENOM" id="CLU_1966550_0_0_14"/>
<evidence type="ECO:0000313" key="7">
    <source>
        <dbReference type="EMBL" id="AIV03466.1"/>
    </source>
</evidence>
<name>A0A097SSB3_9BACT</name>
<dbReference type="InterPro" id="IPR036049">
    <property type="entry name" value="Ribosomal_uL29_sf"/>
</dbReference>
<comment type="similarity">
    <text evidence="1 5">Belongs to the universal ribosomal protein uL29 family.</text>
</comment>
<dbReference type="NCBIfam" id="TIGR00012">
    <property type="entry name" value="L29"/>
    <property type="match status" value="1"/>
</dbReference>